<evidence type="ECO:0000313" key="2">
    <source>
        <dbReference type="Proteomes" id="UP000199392"/>
    </source>
</evidence>
<dbReference type="AlphaFoldDB" id="A0A1I6RU92"/>
<gene>
    <name evidence="1" type="ORF">SAMN04488050_103419</name>
</gene>
<evidence type="ECO:0000313" key="1">
    <source>
        <dbReference type="EMBL" id="SFS68206.1"/>
    </source>
</evidence>
<dbReference type="PROSITE" id="PS51318">
    <property type="entry name" value="TAT"/>
    <property type="match status" value="1"/>
</dbReference>
<dbReference type="Gene3D" id="2.30.40.10">
    <property type="entry name" value="Urease, subunit C, domain 1"/>
    <property type="match status" value="1"/>
</dbReference>
<dbReference type="GO" id="GO:0005829">
    <property type="term" value="C:cytosol"/>
    <property type="evidence" value="ECO:0007669"/>
    <property type="project" value="TreeGrafter"/>
</dbReference>
<dbReference type="Proteomes" id="UP000199392">
    <property type="component" value="Unassembled WGS sequence"/>
</dbReference>
<accession>A0A1I6RU92</accession>
<name>A0A1I6RU92_9RHOB</name>
<dbReference type="InterPro" id="IPR032466">
    <property type="entry name" value="Metal_Hydrolase"/>
</dbReference>
<dbReference type="NCBIfam" id="NF006560">
    <property type="entry name" value="PRK09061.1"/>
    <property type="match status" value="1"/>
</dbReference>
<protein>
    <submittedName>
        <fullName evidence="1">N-acyl-D-glutamate deacylase</fullName>
    </submittedName>
</protein>
<dbReference type="PANTHER" id="PTHR11647">
    <property type="entry name" value="HYDRANTOINASE/DIHYDROPYRIMIDINASE FAMILY MEMBER"/>
    <property type="match status" value="1"/>
</dbReference>
<dbReference type="PANTHER" id="PTHR11647:SF1">
    <property type="entry name" value="COLLAPSIN RESPONSE MEDIATOR PROTEIN"/>
    <property type="match status" value="1"/>
</dbReference>
<dbReference type="SUPFAM" id="SSF51556">
    <property type="entry name" value="Metallo-dependent hydrolases"/>
    <property type="match status" value="1"/>
</dbReference>
<dbReference type="STRING" id="311180.SAMN04488050_103419"/>
<dbReference type="Gene3D" id="3.20.20.140">
    <property type="entry name" value="Metal-dependent hydrolases"/>
    <property type="match status" value="1"/>
</dbReference>
<dbReference type="InterPro" id="IPR006311">
    <property type="entry name" value="TAT_signal"/>
</dbReference>
<dbReference type="RefSeq" id="WP_092423228.1">
    <property type="nucleotide sequence ID" value="NZ_FNCL01000003.1"/>
</dbReference>
<dbReference type="InterPro" id="IPR050378">
    <property type="entry name" value="Metallo-dep_Hydrolases_sf"/>
</dbReference>
<dbReference type="InterPro" id="IPR011059">
    <property type="entry name" value="Metal-dep_hydrolase_composite"/>
</dbReference>
<keyword evidence="2" id="KW-1185">Reference proteome</keyword>
<organism evidence="1 2">
    <name type="scientific">Alloyangia pacifica</name>
    <dbReference type="NCBI Taxonomy" id="311180"/>
    <lineage>
        <taxon>Bacteria</taxon>
        <taxon>Pseudomonadati</taxon>
        <taxon>Pseudomonadota</taxon>
        <taxon>Alphaproteobacteria</taxon>
        <taxon>Rhodobacterales</taxon>
        <taxon>Roseobacteraceae</taxon>
        <taxon>Alloyangia</taxon>
    </lineage>
</organism>
<reference evidence="2" key="1">
    <citation type="submission" date="2016-10" db="EMBL/GenBank/DDBJ databases">
        <authorList>
            <person name="Varghese N."/>
            <person name="Submissions S."/>
        </authorList>
    </citation>
    <scope>NUCLEOTIDE SEQUENCE [LARGE SCALE GENOMIC DNA]</scope>
    <source>
        <strain evidence="2">DSM 26894</strain>
    </source>
</reference>
<sequence length="557" mass="60607">MTDTPISRRDFNVGATATVAVASLAGKAMAQASAPFDLVILNGRVMDPETGFDEVANVGVKDGRITAVTADALEGTRQIDATGHVVAPGFIDTHFHWVRPMGHKLALRDGRTTVMDLEMGTLGTLVGDWYAMREGTTQINYGCSSSHEMARAYVLDGITTLDCPEALNHRGSEKTGWALTRPDIDQGNEILRVIDEGLAAGAIAMGSTLGYMRDGASAREVFELQKTAGNYGRPSAFHFRYTPGTDTTESNGIQEMLANAAALGAPAIACHFNNPGYNLVHELLTRMRGQGMNVWGELYPYAAGSTALNAVFLEPEVWVDQLGYRYEDTIQDVLTGEWYTAESRAEMVAKEPARLVLVYKMPPEAIVDWLKMPGVAIASDTVPILGDIPWDTPYEDLPNSHPRGAGSFAKALRLGRENGISLMQSVAQTSWNSARPFSEMGLKAMQERGRMQEGMIADITVFNPETVTDNATYEQGTLPSTGIPYVIVNGTVVVDDSEVLKDVNPGQPIRFEPQESKLEPLEVSTWTQTFYEVPQDFGGGVPGTQPQYDHRIINCCD</sequence>
<proteinExistence type="predicted"/>
<dbReference type="EMBL" id="FOZW01000003">
    <property type="protein sequence ID" value="SFS68206.1"/>
    <property type="molecule type" value="Genomic_DNA"/>
</dbReference>
<dbReference type="SUPFAM" id="SSF51338">
    <property type="entry name" value="Composite domain of metallo-dependent hydrolases"/>
    <property type="match status" value="1"/>
</dbReference>
<dbReference type="OrthoDB" id="9815027at2"/>
<dbReference type="GO" id="GO:0016812">
    <property type="term" value="F:hydrolase activity, acting on carbon-nitrogen (but not peptide) bonds, in cyclic amides"/>
    <property type="evidence" value="ECO:0007669"/>
    <property type="project" value="TreeGrafter"/>
</dbReference>